<dbReference type="OrthoDB" id="6585976at2759"/>
<evidence type="ECO:0000256" key="5">
    <source>
        <dbReference type="ARBA" id="ARBA00022723"/>
    </source>
</evidence>
<evidence type="ECO:0000256" key="7">
    <source>
        <dbReference type="ARBA" id="ARBA00023242"/>
    </source>
</evidence>
<dbReference type="InterPro" id="IPR027806">
    <property type="entry name" value="HARBI1_dom"/>
</dbReference>
<reference evidence="9 10" key="1">
    <citation type="submission" date="2019-08" db="EMBL/GenBank/DDBJ databases">
        <title>Whole genome of Aphis craccivora.</title>
        <authorList>
            <person name="Voronova N.V."/>
            <person name="Shulinski R.S."/>
            <person name="Bandarenka Y.V."/>
            <person name="Zhorov D.G."/>
            <person name="Warner D."/>
        </authorList>
    </citation>
    <scope>NUCLEOTIDE SEQUENCE [LARGE SCALE GENOMIC DNA]</scope>
    <source>
        <strain evidence="9">180601</strain>
        <tissue evidence="9">Whole Body</tissue>
    </source>
</reference>
<accession>A0A6G0VP56</accession>
<feature type="domain" description="DDE Tnp4" evidence="8">
    <location>
        <begin position="73"/>
        <end position="238"/>
    </location>
</feature>
<dbReference type="GO" id="GO:0046872">
    <property type="term" value="F:metal ion binding"/>
    <property type="evidence" value="ECO:0007669"/>
    <property type="project" value="UniProtKB-KW"/>
</dbReference>
<evidence type="ECO:0000313" key="9">
    <source>
        <dbReference type="EMBL" id="KAF0703732.1"/>
    </source>
</evidence>
<evidence type="ECO:0000256" key="1">
    <source>
        <dbReference type="ARBA" id="ARBA00001968"/>
    </source>
</evidence>
<name>A0A6G0VP56_APHCR</name>
<dbReference type="GO" id="GO:0016787">
    <property type="term" value="F:hydrolase activity"/>
    <property type="evidence" value="ECO:0007669"/>
    <property type="project" value="UniProtKB-KW"/>
</dbReference>
<keyword evidence="7" id="KW-0539">Nucleus</keyword>
<protein>
    <submittedName>
        <fullName evidence="9">Protein ANTAGONIST OF LIKE HETEROCHROMATIN PROTEIN 1-like</fullName>
    </submittedName>
</protein>
<evidence type="ECO:0000256" key="6">
    <source>
        <dbReference type="ARBA" id="ARBA00022801"/>
    </source>
</evidence>
<evidence type="ECO:0000259" key="8">
    <source>
        <dbReference type="Pfam" id="PF13359"/>
    </source>
</evidence>
<evidence type="ECO:0000313" key="10">
    <source>
        <dbReference type="Proteomes" id="UP000478052"/>
    </source>
</evidence>
<dbReference type="PANTHER" id="PTHR22930">
    <property type="match status" value="1"/>
</dbReference>
<dbReference type="GO" id="GO:0005634">
    <property type="term" value="C:nucleus"/>
    <property type="evidence" value="ECO:0007669"/>
    <property type="project" value="UniProtKB-SubCell"/>
</dbReference>
<dbReference type="Proteomes" id="UP000478052">
    <property type="component" value="Unassembled WGS sequence"/>
</dbReference>
<sequence>MNSYLESGCDQKDLHLTYRLGHSTIGYVIRRVCTAIWETLKEECFPELTQEHWKKIADCFYQITQFPNCIGAIDGKHVRIMKPKLSGSLFHNYKHYYSIVLLAIADADYKFVYIDVGSFEKDADSTIFERTNFFKKLENNELNIPASQPLPGTENLSLPYIFVGDEAFSISQHIMRPYRGKILSEEKRIFNYRLSRARRNVESTFGILSNKWKIFHTPINGNLDLAKLIIKTCCSLHNYVRTRDGFHIEDAMSVEFAHNEGIRTATIRPTLQSTRIRNLFTNYFVSDVGSVSWQREYI</sequence>
<keyword evidence="4" id="KW-0540">Nuclease</keyword>
<evidence type="ECO:0000256" key="3">
    <source>
        <dbReference type="ARBA" id="ARBA00006958"/>
    </source>
</evidence>
<dbReference type="InterPro" id="IPR045249">
    <property type="entry name" value="HARBI1-like"/>
</dbReference>
<keyword evidence="6" id="KW-0378">Hydrolase</keyword>
<dbReference type="PANTHER" id="PTHR22930:SF269">
    <property type="entry name" value="NUCLEASE HARBI1-LIKE PROTEIN"/>
    <property type="match status" value="1"/>
</dbReference>
<comment type="cofactor">
    <cofactor evidence="1">
        <name>a divalent metal cation</name>
        <dbReference type="ChEBI" id="CHEBI:60240"/>
    </cofactor>
</comment>
<keyword evidence="10" id="KW-1185">Reference proteome</keyword>
<dbReference type="Pfam" id="PF13359">
    <property type="entry name" value="DDE_Tnp_4"/>
    <property type="match status" value="1"/>
</dbReference>
<dbReference type="EMBL" id="VUJU01013770">
    <property type="protein sequence ID" value="KAF0703732.1"/>
    <property type="molecule type" value="Genomic_DNA"/>
</dbReference>
<comment type="subcellular location">
    <subcellularLocation>
        <location evidence="2">Nucleus</location>
    </subcellularLocation>
</comment>
<comment type="similarity">
    <text evidence="3">Belongs to the HARBI1 family.</text>
</comment>
<proteinExistence type="inferred from homology"/>
<keyword evidence="5" id="KW-0479">Metal-binding</keyword>
<dbReference type="AlphaFoldDB" id="A0A6G0VP56"/>
<dbReference type="GO" id="GO:0004518">
    <property type="term" value="F:nuclease activity"/>
    <property type="evidence" value="ECO:0007669"/>
    <property type="project" value="UniProtKB-KW"/>
</dbReference>
<evidence type="ECO:0000256" key="2">
    <source>
        <dbReference type="ARBA" id="ARBA00004123"/>
    </source>
</evidence>
<gene>
    <name evidence="9" type="ORF">FWK35_00033734</name>
</gene>
<organism evidence="9 10">
    <name type="scientific">Aphis craccivora</name>
    <name type="common">Cowpea aphid</name>
    <dbReference type="NCBI Taxonomy" id="307492"/>
    <lineage>
        <taxon>Eukaryota</taxon>
        <taxon>Metazoa</taxon>
        <taxon>Ecdysozoa</taxon>
        <taxon>Arthropoda</taxon>
        <taxon>Hexapoda</taxon>
        <taxon>Insecta</taxon>
        <taxon>Pterygota</taxon>
        <taxon>Neoptera</taxon>
        <taxon>Paraneoptera</taxon>
        <taxon>Hemiptera</taxon>
        <taxon>Sternorrhyncha</taxon>
        <taxon>Aphidomorpha</taxon>
        <taxon>Aphidoidea</taxon>
        <taxon>Aphididae</taxon>
        <taxon>Aphidini</taxon>
        <taxon>Aphis</taxon>
        <taxon>Aphis</taxon>
    </lineage>
</organism>
<comment type="caution">
    <text evidence="9">The sequence shown here is derived from an EMBL/GenBank/DDBJ whole genome shotgun (WGS) entry which is preliminary data.</text>
</comment>
<evidence type="ECO:0000256" key="4">
    <source>
        <dbReference type="ARBA" id="ARBA00022722"/>
    </source>
</evidence>